<dbReference type="Gene3D" id="3.40.50.1820">
    <property type="entry name" value="alpha/beta hydrolase"/>
    <property type="match status" value="1"/>
</dbReference>
<dbReference type="AlphaFoldDB" id="A0AAE4ASL7"/>
<dbReference type="InterPro" id="IPR029058">
    <property type="entry name" value="AB_hydrolase_fold"/>
</dbReference>
<dbReference type="InterPro" id="IPR050266">
    <property type="entry name" value="AB_hydrolase_sf"/>
</dbReference>
<dbReference type="Proteomes" id="UP001229244">
    <property type="component" value="Unassembled WGS sequence"/>
</dbReference>
<dbReference type="GO" id="GO:0016787">
    <property type="term" value="F:hydrolase activity"/>
    <property type="evidence" value="ECO:0007669"/>
    <property type="project" value="UniProtKB-KW"/>
</dbReference>
<dbReference type="InterPro" id="IPR000073">
    <property type="entry name" value="AB_hydrolase_1"/>
</dbReference>
<evidence type="ECO:0000259" key="2">
    <source>
        <dbReference type="Pfam" id="PF00561"/>
    </source>
</evidence>
<gene>
    <name evidence="3" type="ORF">J2S73_001830</name>
</gene>
<accession>A0AAE4ASL7</accession>
<dbReference type="GO" id="GO:0016020">
    <property type="term" value="C:membrane"/>
    <property type="evidence" value="ECO:0007669"/>
    <property type="project" value="TreeGrafter"/>
</dbReference>
<dbReference type="Pfam" id="PF00561">
    <property type="entry name" value="Abhydrolase_1"/>
    <property type="match status" value="1"/>
</dbReference>
<keyword evidence="4" id="KW-1185">Reference proteome</keyword>
<reference evidence="3" key="1">
    <citation type="submission" date="2023-07" db="EMBL/GenBank/DDBJ databases">
        <title>Genomic Encyclopedia of Type Strains, Phase IV (KMG-IV): sequencing the most valuable type-strain genomes for metagenomic binning, comparative biology and taxonomic classification.</title>
        <authorList>
            <person name="Goeker M."/>
        </authorList>
    </citation>
    <scope>NUCLEOTIDE SEQUENCE</scope>
    <source>
        <strain evidence="3">DSM 21202</strain>
    </source>
</reference>
<sequence length="288" mass="30470">MTEHTAETDDGVERFSAAGIDALRRIGPGPRLVLLHGIGSRAESFLPLLTHLSPEFDVVMWNAPGYGGSVPLANAWPVEDDYADALAAFLDAVDFDQIHLLGHSLGTLMAARFAVRHPGRLASLTLAACASGYGVTPGNALPEKVQARIDALTELGGPEFARTRAPRLVFEPDTHPDAVNAVERGMAAVQMPGYGQAVRMLASGRLNESLGRVTAPTTFLWAEGDVVTPEAQTLDAIAARRSAGGPEPDYHRIPDAGHAFYLEKPAAFAGRVNQAVAAASEFNGGRND</sequence>
<keyword evidence="1" id="KW-0378">Hydrolase</keyword>
<comment type="caution">
    <text evidence="3">The sequence shown here is derived from an EMBL/GenBank/DDBJ whole genome shotgun (WGS) entry which is preliminary data.</text>
</comment>
<dbReference type="EMBL" id="JAUSUL010000002">
    <property type="protein sequence ID" value="MDQ0315373.1"/>
    <property type="molecule type" value="Genomic_DNA"/>
</dbReference>
<dbReference type="RefSeq" id="WP_306885208.1">
    <property type="nucleotide sequence ID" value="NZ_JAUSUL010000002.1"/>
</dbReference>
<dbReference type="PRINTS" id="PR00111">
    <property type="entry name" value="ABHYDROLASE"/>
</dbReference>
<dbReference type="PANTHER" id="PTHR43798:SF31">
    <property type="entry name" value="AB HYDROLASE SUPERFAMILY PROTEIN YCLE"/>
    <property type="match status" value="1"/>
</dbReference>
<protein>
    <submittedName>
        <fullName evidence="3">Pimeloyl-ACP methyl ester carboxylesterase</fullName>
    </submittedName>
</protein>
<evidence type="ECO:0000313" key="3">
    <source>
        <dbReference type="EMBL" id="MDQ0315373.1"/>
    </source>
</evidence>
<name>A0AAE4ASL7_9HYPH</name>
<dbReference type="PANTHER" id="PTHR43798">
    <property type="entry name" value="MONOACYLGLYCEROL LIPASE"/>
    <property type="match status" value="1"/>
</dbReference>
<feature type="domain" description="AB hydrolase-1" evidence="2">
    <location>
        <begin position="30"/>
        <end position="265"/>
    </location>
</feature>
<organism evidence="3 4">
    <name type="scientific">Amorphus orientalis</name>
    <dbReference type="NCBI Taxonomy" id="649198"/>
    <lineage>
        <taxon>Bacteria</taxon>
        <taxon>Pseudomonadati</taxon>
        <taxon>Pseudomonadota</taxon>
        <taxon>Alphaproteobacteria</taxon>
        <taxon>Hyphomicrobiales</taxon>
        <taxon>Amorphaceae</taxon>
        <taxon>Amorphus</taxon>
    </lineage>
</organism>
<evidence type="ECO:0000313" key="4">
    <source>
        <dbReference type="Proteomes" id="UP001229244"/>
    </source>
</evidence>
<proteinExistence type="predicted"/>
<evidence type="ECO:0000256" key="1">
    <source>
        <dbReference type="ARBA" id="ARBA00022801"/>
    </source>
</evidence>
<dbReference type="SUPFAM" id="SSF53474">
    <property type="entry name" value="alpha/beta-Hydrolases"/>
    <property type="match status" value="1"/>
</dbReference>